<dbReference type="CDD" id="cd03230">
    <property type="entry name" value="ABC_DR_subfamily_A"/>
    <property type="match status" value="1"/>
</dbReference>
<name>A0A512RSQ1_9BACT</name>
<evidence type="ECO:0000313" key="5">
    <source>
        <dbReference type="EMBL" id="GEP98736.1"/>
    </source>
</evidence>
<dbReference type="Pfam" id="PF00005">
    <property type="entry name" value="ABC_tran"/>
    <property type="match status" value="1"/>
</dbReference>
<protein>
    <recommendedName>
        <fullName evidence="4">ABC transporter domain-containing protein</fullName>
    </recommendedName>
</protein>
<dbReference type="GO" id="GO:0005524">
    <property type="term" value="F:ATP binding"/>
    <property type="evidence" value="ECO:0007669"/>
    <property type="project" value="UniProtKB-KW"/>
</dbReference>
<keyword evidence="2" id="KW-0547">Nucleotide-binding</keyword>
<dbReference type="InterPro" id="IPR003593">
    <property type="entry name" value="AAA+_ATPase"/>
</dbReference>
<dbReference type="SMART" id="SM00382">
    <property type="entry name" value="AAA"/>
    <property type="match status" value="1"/>
</dbReference>
<keyword evidence="6" id="KW-1185">Reference proteome</keyword>
<organism evidence="5 6">
    <name type="scientific">Chitinophaga cymbidii</name>
    <dbReference type="NCBI Taxonomy" id="1096750"/>
    <lineage>
        <taxon>Bacteria</taxon>
        <taxon>Pseudomonadati</taxon>
        <taxon>Bacteroidota</taxon>
        <taxon>Chitinophagia</taxon>
        <taxon>Chitinophagales</taxon>
        <taxon>Chitinophagaceae</taxon>
        <taxon>Chitinophaga</taxon>
    </lineage>
</organism>
<dbReference type="SUPFAM" id="SSF52540">
    <property type="entry name" value="P-loop containing nucleoside triphosphate hydrolases"/>
    <property type="match status" value="1"/>
</dbReference>
<sequence length="242" mass="26926">MEIMIRIEKLTKSFGKFKALDNISLHLEKGQAVSLLGPNGSGKTTLIKSILGLVVPGKGSITINGRLVSKDESYRAGIGYMPQIGRYPDNMTIEQVIRMVRDIRKDPADCDEELYFRFGLNKVRHKKMRTLSGGTRQKVSASLAFLFSPDIYILDEPTAGLDPVANEILKDKIAAECARGKLVLITSHVLSDLDGLTSHIIYLQDGRLMFHESVEQLQARTGERKLNKIIASILEKQNLITC</sequence>
<gene>
    <name evidence="5" type="ORF">CCY01nite_49960</name>
</gene>
<reference evidence="5 6" key="1">
    <citation type="submission" date="2019-07" db="EMBL/GenBank/DDBJ databases">
        <title>Whole genome shotgun sequence of Chitinophaga cymbidii NBRC 109752.</title>
        <authorList>
            <person name="Hosoyama A."/>
            <person name="Uohara A."/>
            <person name="Ohji S."/>
            <person name="Ichikawa N."/>
        </authorList>
    </citation>
    <scope>NUCLEOTIDE SEQUENCE [LARGE SCALE GENOMIC DNA]</scope>
    <source>
        <strain evidence="5 6">NBRC 109752</strain>
    </source>
</reference>
<dbReference type="PROSITE" id="PS50893">
    <property type="entry name" value="ABC_TRANSPORTER_2"/>
    <property type="match status" value="1"/>
</dbReference>
<dbReference type="AlphaFoldDB" id="A0A512RSQ1"/>
<keyword evidence="1" id="KW-0813">Transport</keyword>
<evidence type="ECO:0000313" key="6">
    <source>
        <dbReference type="Proteomes" id="UP000321436"/>
    </source>
</evidence>
<dbReference type="Gene3D" id="3.40.50.300">
    <property type="entry name" value="P-loop containing nucleotide triphosphate hydrolases"/>
    <property type="match status" value="1"/>
</dbReference>
<dbReference type="EMBL" id="BKAU01000007">
    <property type="protein sequence ID" value="GEP98736.1"/>
    <property type="molecule type" value="Genomic_DNA"/>
</dbReference>
<evidence type="ECO:0000256" key="3">
    <source>
        <dbReference type="ARBA" id="ARBA00022840"/>
    </source>
</evidence>
<accession>A0A512RSQ1</accession>
<evidence type="ECO:0000259" key="4">
    <source>
        <dbReference type="PROSITE" id="PS50893"/>
    </source>
</evidence>
<dbReference type="InterPro" id="IPR027417">
    <property type="entry name" value="P-loop_NTPase"/>
</dbReference>
<comment type="caution">
    <text evidence="5">The sequence shown here is derived from an EMBL/GenBank/DDBJ whole genome shotgun (WGS) entry which is preliminary data.</text>
</comment>
<dbReference type="InterPro" id="IPR003439">
    <property type="entry name" value="ABC_transporter-like_ATP-bd"/>
</dbReference>
<dbReference type="InterPro" id="IPR051782">
    <property type="entry name" value="ABC_Transporter_VariousFunc"/>
</dbReference>
<evidence type="ECO:0000256" key="2">
    <source>
        <dbReference type="ARBA" id="ARBA00022741"/>
    </source>
</evidence>
<dbReference type="GO" id="GO:0016887">
    <property type="term" value="F:ATP hydrolysis activity"/>
    <property type="evidence" value="ECO:0007669"/>
    <property type="project" value="InterPro"/>
</dbReference>
<dbReference type="PANTHER" id="PTHR42939">
    <property type="entry name" value="ABC TRANSPORTER ATP-BINDING PROTEIN ALBC-RELATED"/>
    <property type="match status" value="1"/>
</dbReference>
<evidence type="ECO:0000256" key="1">
    <source>
        <dbReference type="ARBA" id="ARBA00022448"/>
    </source>
</evidence>
<feature type="domain" description="ABC transporter" evidence="4">
    <location>
        <begin position="5"/>
        <end position="230"/>
    </location>
</feature>
<keyword evidence="3" id="KW-0067">ATP-binding</keyword>
<dbReference type="Proteomes" id="UP000321436">
    <property type="component" value="Unassembled WGS sequence"/>
</dbReference>
<proteinExistence type="predicted"/>
<dbReference type="PANTHER" id="PTHR42939:SF1">
    <property type="entry name" value="ABC TRANSPORTER ATP-BINDING PROTEIN ALBC-RELATED"/>
    <property type="match status" value="1"/>
</dbReference>